<dbReference type="EMBL" id="LN483070">
    <property type="protein sequence ID" value="CEA06995.1"/>
    <property type="molecule type" value="Genomic_DNA"/>
</dbReference>
<proteinExistence type="predicted"/>
<organism evidence="2">
    <name type="scientific">Arthrobacter saudimassiliensis</name>
    <dbReference type="NCBI Taxonomy" id="1461584"/>
    <lineage>
        <taxon>Bacteria</taxon>
        <taxon>Bacillati</taxon>
        <taxon>Actinomycetota</taxon>
        <taxon>Actinomycetes</taxon>
        <taxon>Micrococcales</taxon>
        <taxon>Micrococcaceae</taxon>
        <taxon>Arthrobacter</taxon>
    </lineage>
</organism>
<reference evidence="2" key="1">
    <citation type="submission" date="2014-07" db="EMBL/GenBank/DDBJ databases">
        <authorList>
            <person name="Urmite Genomes Urmite Genomes"/>
        </authorList>
    </citation>
    <scope>NUCLEOTIDE SEQUENCE</scope>
    <source>
        <strain evidence="2">11W110_air</strain>
    </source>
</reference>
<dbReference type="AlphaFoldDB" id="A0A078ML29"/>
<gene>
    <name evidence="2" type="ORF">BN1051_00304</name>
</gene>
<evidence type="ECO:0000256" key="1">
    <source>
        <dbReference type="SAM" id="Phobius"/>
    </source>
</evidence>
<protein>
    <submittedName>
        <fullName evidence="2">Uncharacterized protein</fullName>
    </submittedName>
</protein>
<feature type="transmembrane region" description="Helical" evidence="1">
    <location>
        <begin position="20"/>
        <end position="40"/>
    </location>
</feature>
<evidence type="ECO:0000313" key="2">
    <source>
        <dbReference type="EMBL" id="CEA06995.1"/>
    </source>
</evidence>
<accession>A0A078ML29</accession>
<keyword evidence="1" id="KW-0812">Transmembrane</keyword>
<name>A0A078ML29_9MICC</name>
<dbReference type="PATRIC" id="fig|1461584.3.peg.295"/>
<feature type="transmembrane region" description="Helical" evidence="1">
    <location>
        <begin position="61"/>
        <end position="79"/>
    </location>
</feature>
<keyword evidence="1" id="KW-0472">Membrane</keyword>
<feature type="transmembrane region" description="Helical" evidence="1">
    <location>
        <begin position="85"/>
        <end position="104"/>
    </location>
</feature>
<keyword evidence="1" id="KW-1133">Transmembrane helix</keyword>
<sequence>MGAVSIAVNVPYTTTGPDRMMAWAAIGCAGVGACLGLWLLTGPAPRGRRLVLTRSRTRIGFAAGMTFVWILLLGGSLTLDPPQLISGVPALGAVGALFPLFVPADATVKD</sequence>